<feature type="transmembrane region" description="Helical" evidence="1">
    <location>
        <begin position="41"/>
        <end position="63"/>
    </location>
</feature>
<keyword evidence="1" id="KW-0472">Membrane</keyword>
<protein>
    <submittedName>
        <fullName evidence="2">Uncharacterized protein</fullName>
    </submittedName>
</protein>
<sequence length="77" mass="9069">MNILLPSMLLNKTKKNCHNAFGQDPNGVIVYSKCRTRPTLFIIYHFFFFLLLYYCAINCPHLPEHVLLLNHDRGEFL</sequence>
<keyword evidence="1" id="KW-0812">Transmembrane</keyword>
<keyword evidence="1" id="KW-1133">Transmembrane helix</keyword>
<reference evidence="2" key="1">
    <citation type="submission" date="2014-05" db="EMBL/GenBank/DDBJ databases">
        <authorList>
            <person name="Chronopoulou M."/>
        </authorList>
    </citation>
    <scope>NUCLEOTIDE SEQUENCE</scope>
    <source>
        <tissue evidence="2">Whole organism</tissue>
    </source>
</reference>
<proteinExistence type="predicted"/>
<evidence type="ECO:0000256" key="1">
    <source>
        <dbReference type="SAM" id="Phobius"/>
    </source>
</evidence>
<name>A0A0K2TLF8_LEPSM</name>
<accession>A0A0K2TLF8</accession>
<evidence type="ECO:0000313" key="2">
    <source>
        <dbReference type="EMBL" id="CDW26749.1"/>
    </source>
</evidence>
<dbReference type="AlphaFoldDB" id="A0A0K2TLF8"/>
<dbReference type="EMBL" id="HACA01009388">
    <property type="protein sequence ID" value="CDW26749.1"/>
    <property type="molecule type" value="Transcribed_RNA"/>
</dbReference>
<organism evidence="2">
    <name type="scientific">Lepeophtheirus salmonis</name>
    <name type="common">Salmon louse</name>
    <name type="synonym">Caligus salmonis</name>
    <dbReference type="NCBI Taxonomy" id="72036"/>
    <lineage>
        <taxon>Eukaryota</taxon>
        <taxon>Metazoa</taxon>
        <taxon>Ecdysozoa</taxon>
        <taxon>Arthropoda</taxon>
        <taxon>Crustacea</taxon>
        <taxon>Multicrustacea</taxon>
        <taxon>Hexanauplia</taxon>
        <taxon>Copepoda</taxon>
        <taxon>Siphonostomatoida</taxon>
        <taxon>Caligidae</taxon>
        <taxon>Lepeophtheirus</taxon>
    </lineage>
</organism>